<proteinExistence type="predicted"/>
<protein>
    <submittedName>
        <fullName evidence="1">Uncharacterized protein</fullName>
    </submittedName>
</protein>
<name>F4Q6U8_CACFS</name>
<dbReference type="AlphaFoldDB" id="F4Q6U8"/>
<gene>
    <name evidence="1" type="ORF">DFA_09155</name>
</gene>
<dbReference type="EMBL" id="GL883024">
    <property type="protein sequence ID" value="EGG16130.1"/>
    <property type="molecule type" value="Genomic_DNA"/>
</dbReference>
<evidence type="ECO:0000313" key="2">
    <source>
        <dbReference type="Proteomes" id="UP000007797"/>
    </source>
</evidence>
<accession>F4Q6U8</accession>
<reference evidence="2" key="1">
    <citation type="journal article" date="2011" name="Genome Res.">
        <title>Phylogeny-wide analysis of social amoeba genomes highlights ancient origins for complex intercellular communication.</title>
        <authorList>
            <person name="Heidel A.J."/>
            <person name="Lawal H.M."/>
            <person name="Felder M."/>
            <person name="Schilde C."/>
            <person name="Helps N.R."/>
            <person name="Tunggal B."/>
            <person name="Rivero F."/>
            <person name="John U."/>
            <person name="Schleicher M."/>
            <person name="Eichinger L."/>
            <person name="Platzer M."/>
            <person name="Noegel A.A."/>
            <person name="Schaap P."/>
            <person name="Gloeckner G."/>
        </authorList>
    </citation>
    <scope>NUCLEOTIDE SEQUENCE [LARGE SCALE GENOMIC DNA]</scope>
    <source>
        <strain evidence="2">SH3</strain>
    </source>
</reference>
<dbReference type="Proteomes" id="UP000007797">
    <property type="component" value="Unassembled WGS sequence"/>
</dbReference>
<dbReference type="KEGG" id="dfa:DFA_09155"/>
<sequence length="121" mass="13983">MSILPTINKQFPFNNLRKLNLDGFICRDSNILQQFISTMEIPLVKLILPSHLRPQLPFLARHASNTLKQSLETIRLEESSQPLLLQQFPNIKHIIVGDMNESTKFIVSNHRFTKLTSHSYS</sequence>
<dbReference type="GeneID" id="14868431"/>
<evidence type="ECO:0000313" key="1">
    <source>
        <dbReference type="EMBL" id="EGG16130.1"/>
    </source>
</evidence>
<keyword evidence="2" id="KW-1185">Reference proteome</keyword>
<organism evidence="1 2">
    <name type="scientific">Cavenderia fasciculata</name>
    <name type="common">Slime mold</name>
    <name type="synonym">Dictyostelium fasciculatum</name>
    <dbReference type="NCBI Taxonomy" id="261658"/>
    <lineage>
        <taxon>Eukaryota</taxon>
        <taxon>Amoebozoa</taxon>
        <taxon>Evosea</taxon>
        <taxon>Eumycetozoa</taxon>
        <taxon>Dictyostelia</taxon>
        <taxon>Acytosteliales</taxon>
        <taxon>Cavenderiaceae</taxon>
        <taxon>Cavenderia</taxon>
    </lineage>
</organism>
<dbReference type="RefSeq" id="XP_004352583.1">
    <property type="nucleotide sequence ID" value="XM_004352531.1"/>
</dbReference>